<accession>A0AA35Y3F9</accession>
<dbReference type="RefSeq" id="WP_289841062.1">
    <property type="nucleotide sequence ID" value="NZ_CATKSH010000008.1"/>
</dbReference>
<comment type="caution">
    <text evidence="2">The sequence shown here is derived from an EMBL/GenBank/DDBJ whole genome shotgun (WGS) entry which is preliminary data.</text>
</comment>
<keyword evidence="1" id="KW-0472">Membrane</keyword>
<evidence type="ECO:0000256" key="1">
    <source>
        <dbReference type="SAM" id="Phobius"/>
    </source>
</evidence>
<organism evidence="2 3">
    <name type="scientific">Brytella acorum</name>
    <dbReference type="NCBI Taxonomy" id="2959299"/>
    <lineage>
        <taxon>Bacteria</taxon>
        <taxon>Pseudomonadati</taxon>
        <taxon>Pseudomonadota</taxon>
        <taxon>Alphaproteobacteria</taxon>
        <taxon>Acetobacterales</taxon>
        <taxon>Acetobacteraceae</taxon>
        <taxon>Brytella</taxon>
    </lineage>
</organism>
<gene>
    <name evidence="2" type="ORF">LMG32879_001651</name>
</gene>
<keyword evidence="3" id="KW-1185">Reference proteome</keyword>
<evidence type="ECO:0000313" key="3">
    <source>
        <dbReference type="Proteomes" id="UP001176960"/>
    </source>
</evidence>
<feature type="transmembrane region" description="Helical" evidence="1">
    <location>
        <begin position="35"/>
        <end position="56"/>
    </location>
</feature>
<dbReference type="AlphaFoldDB" id="A0AA35Y3F9"/>
<reference evidence="2" key="1">
    <citation type="submission" date="2023-03" db="EMBL/GenBank/DDBJ databases">
        <authorList>
            <person name="Cleenwerck I."/>
        </authorList>
    </citation>
    <scope>NUCLEOTIDE SEQUENCE</scope>
    <source>
        <strain evidence="2">LMG 32879</strain>
    </source>
</reference>
<dbReference type="Proteomes" id="UP001176960">
    <property type="component" value="Unassembled WGS sequence"/>
</dbReference>
<keyword evidence="1" id="KW-0812">Transmembrane</keyword>
<evidence type="ECO:0000313" key="2">
    <source>
        <dbReference type="EMBL" id="CAI9120812.1"/>
    </source>
</evidence>
<proteinExistence type="predicted"/>
<sequence>MDEKYDMADALADSEADAISDDVSDESVQPRNKRAWLTVWLPLAVAAVVLFGFYFVGLYS</sequence>
<keyword evidence="1" id="KW-1133">Transmembrane helix</keyword>
<name>A0AA35Y3F9_9PROT</name>
<dbReference type="EMBL" id="CATKSH010000008">
    <property type="protein sequence ID" value="CAI9120812.1"/>
    <property type="molecule type" value="Genomic_DNA"/>
</dbReference>
<protein>
    <submittedName>
        <fullName evidence="2">Uncharacterized protein</fullName>
    </submittedName>
</protein>